<comment type="subcellular location">
    <subcellularLocation>
        <location evidence="1">Nucleus</location>
    </subcellularLocation>
</comment>
<dbReference type="PANTHER" id="PTHR12920:SF4">
    <property type="entry name" value="GEO03726P1"/>
    <property type="match status" value="1"/>
</dbReference>
<dbReference type="PROSITE" id="PS01358">
    <property type="entry name" value="ZF_RANBP2_1"/>
    <property type="match status" value="1"/>
</dbReference>
<evidence type="ECO:0000259" key="10">
    <source>
        <dbReference type="PROSITE" id="PS50199"/>
    </source>
</evidence>
<evidence type="ECO:0000256" key="3">
    <source>
        <dbReference type="ARBA" id="ARBA00022771"/>
    </source>
</evidence>
<reference evidence="11" key="2">
    <citation type="journal article" date="2008" name="Genome Biol.">
        <title>Improved genome assembly and evidence-based global gene model set for the chordate Ciona intestinalis: new insight into intron and operon populations.</title>
        <authorList>
            <person name="Satou Y."/>
            <person name="Mineta K."/>
            <person name="Ogasawara M."/>
            <person name="Sasakura Y."/>
            <person name="Shoguchi E."/>
            <person name="Ueno K."/>
            <person name="Yamada L."/>
            <person name="Matsumoto J."/>
            <person name="Wasserscheid J."/>
            <person name="Dewar K."/>
            <person name="Wiley G.B."/>
            <person name="Macmil S.L."/>
            <person name="Roe B.A."/>
            <person name="Zeller R.W."/>
            <person name="Hastings K.E."/>
            <person name="Lemaire P."/>
            <person name="Lindquist E."/>
            <person name="Endo T."/>
            <person name="Hotta K."/>
            <person name="Inaba K."/>
        </authorList>
    </citation>
    <scope>NUCLEOTIDE SEQUENCE [LARGE SCALE GENOMIC DNA]</scope>
    <source>
        <strain evidence="11">wild type</strain>
    </source>
</reference>
<evidence type="ECO:0000256" key="6">
    <source>
        <dbReference type="ARBA" id="ARBA00023163"/>
    </source>
</evidence>
<keyword evidence="6" id="KW-0804">Transcription</keyword>
<dbReference type="HOGENOM" id="CLU_095374_1_0_1"/>
<keyword evidence="12" id="KW-1185">Reference proteome</keyword>
<dbReference type="OMA" id="TADHHSQ"/>
<evidence type="ECO:0000313" key="11">
    <source>
        <dbReference type="Ensembl" id="ENSCINP00000036300.1"/>
    </source>
</evidence>
<dbReference type="GO" id="GO:0003677">
    <property type="term" value="F:DNA binding"/>
    <property type="evidence" value="ECO:0000318"/>
    <property type="project" value="GO_Central"/>
</dbReference>
<dbReference type="InterPro" id="IPR039958">
    <property type="entry name" value="RYBP/YAF2"/>
</dbReference>
<dbReference type="STRING" id="7719.ENSCINP00000036300"/>
<organism evidence="11 12">
    <name type="scientific">Ciona intestinalis</name>
    <name type="common">Transparent sea squirt</name>
    <name type="synonym">Ascidia intestinalis</name>
    <dbReference type="NCBI Taxonomy" id="7719"/>
    <lineage>
        <taxon>Eukaryota</taxon>
        <taxon>Metazoa</taxon>
        <taxon>Chordata</taxon>
        <taxon>Tunicata</taxon>
        <taxon>Ascidiacea</taxon>
        <taxon>Phlebobranchia</taxon>
        <taxon>Cionidae</taxon>
        <taxon>Ciona</taxon>
    </lineage>
</organism>
<reference evidence="12" key="1">
    <citation type="journal article" date="2002" name="Science">
        <title>The draft genome of Ciona intestinalis: insights into chordate and vertebrate origins.</title>
        <authorList>
            <person name="Dehal P."/>
            <person name="Satou Y."/>
            <person name="Campbell R.K."/>
            <person name="Chapman J."/>
            <person name="Degnan B."/>
            <person name="De Tomaso A."/>
            <person name="Davidson B."/>
            <person name="Di Gregorio A."/>
            <person name="Gelpke M."/>
            <person name="Goodstein D.M."/>
            <person name="Harafuji N."/>
            <person name="Hastings K.E."/>
            <person name="Ho I."/>
            <person name="Hotta K."/>
            <person name="Huang W."/>
            <person name="Kawashima T."/>
            <person name="Lemaire P."/>
            <person name="Martinez D."/>
            <person name="Meinertzhagen I.A."/>
            <person name="Necula S."/>
            <person name="Nonaka M."/>
            <person name="Putnam N."/>
            <person name="Rash S."/>
            <person name="Saiga H."/>
            <person name="Satake M."/>
            <person name="Terry A."/>
            <person name="Yamada L."/>
            <person name="Wang H.G."/>
            <person name="Awazu S."/>
            <person name="Azumi K."/>
            <person name="Boore J."/>
            <person name="Branno M."/>
            <person name="Chin-Bow S."/>
            <person name="DeSantis R."/>
            <person name="Doyle S."/>
            <person name="Francino P."/>
            <person name="Keys D.N."/>
            <person name="Haga S."/>
            <person name="Hayashi H."/>
            <person name="Hino K."/>
            <person name="Imai K.S."/>
            <person name="Inaba K."/>
            <person name="Kano S."/>
            <person name="Kobayashi K."/>
            <person name="Kobayashi M."/>
            <person name="Lee B.I."/>
            <person name="Makabe K.W."/>
            <person name="Manohar C."/>
            <person name="Matassi G."/>
            <person name="Medina M."/>
            <person name="Mochizuki Y."/>
            <person name="Mount S."/>
            <person name="Morishita T."/>
            <person name="Miura S."/>
            <person name="Nakayama A."/>
            <person name="Nishizaka S."/>
            <person name="Nomoto H."/>
            <person name="Ohta F."/>
            <person name="Oishi K."/>
            <person name="Rigoutsos I."/>
            <person name="Sano M."/>
            <person name="Sasaki A."/>
            <person name="Sasakura Y."/>
            <person name="Shoguchi E."/>
            <person name="Shin-i T."/>
            <person name="Spagnuolo A."/>
            <person name="Stainier D."/>
            <person name="Suzuki M.M."/>
            <person name="Tassy O."/>
            <person name="Takatori N."/>
            <person name="Tokuoka M."/>
            <person name="Yagi K."/>
            <person name="Yoshizaki F."/>
            <person name="Wada S."/>
            <person name="Zhang C."/>
            <person name="Hyatt P.D."/>
            <person name="Larimer F."/>
            <person name="Detter C."/>
            <person name="Doggett N."/>
            <person name="Glavina T."/>
            <person name="Hawkins T."/>
            <person name="Richardson P."/>
            <person name="Lucas S."/>
            <person name="Kohara Y."/>
            <person name="Levine M."/>
            <person name="Satoh N."/>
            <person name="Rokhsar D.S."/>
        </authorList>
    </citation>
    <scope>NUCLEOTIDE SEQUENCE [LARGE SCALE GENOMIC DNA]</scope>
</reference>
<dbReference type="GO" id="GO:0008270">
    <property type="term" value="F:zinc ion binding"/>
    <property type="evidence" value="ECO:0007669"/>
    <property type="project" value="UniProtKB-KW"/>
</dbReference>
<dbReference type="AlphaFoldDB" id="H2Y315"/>
<keyword evidence="4" id="KW-0862">Zinc</keyword>
<dbReference type="GO" id="GO:0045893">
    <property type="term" value="P:positive regulation of DNA-templated transcription"/>
    <property type="evidence" value="ECO:0007669"/>
    <property type="project" value="InterPro"/>
</dbReference>
<protein>
    <submittedName>
        <fullName evidence="11">YY1-associated factor 2-like</fullName>
    </submittedName>
</protein>
<dbReference type="Gene3D" id="4.10.1060.10">
    <property type="entry name" value="Zinc finger, RanBP2-type"/>
    <property type="match status" value="1"/>
</dbReference>
<evidence type="ECO:0000256" key="8">
    <source>
        <dbReference type="PROSITE-ProRule" id="PRU00322"/>
    </source>
</evidence>
<name>H2Y315_CIOIN</name>
<keyword evidence="7" id="KW-0539">Nucleus</keyword>
<dbReference type="GO" id="GO:0005634">
    <property type="term" value="C:nucleus"/>
    <property type="evidence" value="ECO:0000318"/>
    <property type="project" value="GO_Central"/>
</dbReference>
<dbReference type="InParanoid" id="H2Y315"/>
<dbReference type="PROSITE" id="PS50199">
    <property type="entry name" value="ZF_RANBP2_2"/>
    <property type="match status" value="1"/>
</dbReference>
<reference evidence="11" key="3">
    <citation type="submission" date="2025-08" db="UniProtKB">
        <authorList>
            <consortium name="Ensembl"/>
        </authorList>
    </citation>
    <scope>IDENTIFICATION</scope>
</reference>
<dbReference type="Pfam" id="PF17219">
    <property type="entry name" value="YAF2_RYBP"/>
    <property type="match status" value="1"/>
</dbReference>
<sequence length="152" mass="17049">MTDRRNVGPSRKRISKALDQDYWDCSVCTYSNSPEAFKCSMCDVRKGTSTRKPRLNQHIVAQQEATRLVAQAVPLSPSLSHKDEDFCEKQGDSPVKSKRHRLKGVDRSSPMTMAVTVNNVTVLFTEFRAKKASLECNEKGSQSMASSRTYLS</sequence>
<evidence type="ECO:0000256" key="1">
    <source>
        <dbReference type="ARBA" id="ARBA00004123"/>
    </source>
</evidence>
<reference evidence="11" key="4">
    <citation type="submission" date="2025-09" db="UniProtKB">
        <authorList>
            <consortium name="Ensembl"/>
        </authorList>
    </citation>
    <scope>IDENTIFICATION</scope>
</reference>
<feature type="domain" description="RanBP2-type" evidence="10">
    <location>
        <begin position="19"/>
        <end position="48"/>
    </location>
</feature>
<evidence type="ECO:0000256" key="5">
    <source>
        <dbReference type="ARBA" id="ARBA00023015"/>
    </source>
</evidence>
<dbReference type="InterPro" id="IPR001876">
    <property type="entry name" value="Znf_RanBP2"/>
</dbReference>
<dbReference type="EMBL" id="EAAA01002493">
    <property type="status" value="NOT_ANNOTATED_CDS"/>
    <property type="molecule type" value="Genomic_DNA"/>
</dbReference>
<evidence type="ECO:0000256" key="9">
    <source>
        <dbReference type="SAM" id="MobiDB-lite"/>
    </source>
</evidence>
<dbReference type="SMART" id="SM00547">
    <property type="entry name" value="ZnF_RBZ"/>
    <property type="match status" value="1"/>
</dbReference>
<evidence type="ECO:0000256" key="2">
    <source>
        <dbReference type="ARBA" id="ARBA00022723"/>
    </source>
</evidence>
<dbReference type="FunCoup" id="H2Y315">
    <property type="interactions" value="50"/>
</dbReference>
<evidence type="ECO:0000313" key="12">
    <source>
        <dbReference type="Proteomes" id="UP000008144"/>
    </source>
</evidence>
<dbReference type="Proteomes" id="UP000008144">
    <property type="component" value="Chromosome 7"/>
</dbReference>
<accession>H2Y315</accession>
<keyword evidence="2" id="KW-0479">Metal-binding</keyword>
<feature type="region of interest" description="Disordered" evidence="9">
    <location>
        <begin position="80"/>
        <end position="106"/>
    </location>
</feature>
<evidence type="ECO:0000256" key="7">
    <source>
        <dbReference type="ARBA" id="ARBA00023242"/>
    </source>
</evidence>
<dbReference type="GO" id="GO:0006355">
    <property type="term" value="P:regulation of DNA-templated transcription"/>
    <property type="evidence" value="ECO:0000318"/>
    <property type="project" value="GO_Central"/>
</dbReference>
<dbReference type="InterPro" id="IPR033774">
    <property type="entry name" value="YAF2_RYBP"/>
</dbReference>
<dbReference type="Ensembl" id="ENSCINT00000033117.1">
    <property type="protein sequence ID" value="ENSCINP00000036300.1"/>
    <property type="gene ID" value="ENSCING00000019824.1"/>
</dbReference>
<keyword evidence="5" id="KW-0805">Transcription regulation</keyword>
<gene>
    <name evidence="11" type="primary">LOC113474371</name>
</gene>
<evidence type="ECO:0000256" key="4">
    <source>
        <dbReference type="ARBA" id="ARBA00022833"/>
    </source>
</evidence>
<keyword evidence="3 8" id="KW-0863">Zinc-finger</keyword>
<dbReference type="Pfam" id="PF00641">
    <property type="entry name" value="Zn_ribbon_RanBP"/>
    <property type="match status" value="1"/>
</dbReference>
<dbReference type="InterPro" id="IPR036443">
    <property type="entry name" value="Znf_RanBP2_sf"/>
</dbReference>
<dbReference type="GO" id="GO:0003712">
    <property type="term" value="F:transcription coregulator activity"/>
    <property type="evidence" value="ECO:0000318"/>
    <property type="project" value="GO_Central"/>
</dbReference>
<dbReference type="GeneTree" id="ENSGT00390000013995"/>
<dbReference type="PANTHER" id="PTHR12920">
    <property type="entry name" value="RYBP AND YAF2-RELATED"/>
    <property type="match status" value="1"/>
</dbReference>
<feature type="compositionally biased region" description="Basic and acidic residues" evidence="9">
    <location>
        <begin position="80"/>
        <end position="91"/>
    </location>
</feature>
<proteinExistence type="predicted"/>
<dbReference type="SUPFAM" id="SSF90209">
    <property type="entry name" value="Ran binding protein zinc finger-like"/>
    <property type="match status" value="1"/>
</dbReference>